<dbReference type="InParanoid" id="C7QBE5"/>
<accession>C7QBE5</accession>
<gene>
    <name evidence="4" type="ordered locus">Caci_1601</name>
</gene>
<evidence type="ECO:0000313" key="5">
    <source>
        <dbReference type="Proteomes" id="UP000000851"/>
    </source>
</evidence>
<evidence type="ECO:0000259" key="3">
    <source>
        <dbReference type="Pfam" id="PF22725"/>
    </source>
</evidence>
<dbReference type="PANTHER" id="PTHR43818">
    <property type="entry name" value="BCDNA.GH03377"/>
    <property type="match status" value="1"/>
</dbReference>
<protein>
    <submittedName>
        <fullName evidence="4">Oxidoreductase domain protein</fullName>
    </submittedName>
</protein>
<organism evidence="4 5">
    <name type="scientific">Catenulispora acidiphila (strain DSM 44928 / JCM 14897 / NBRC 102108 / NRRL B-24433 / ID139908)</name>
    <dbReference type="NCBI Taxonomy" id="479433"/>
    <lineage>
        <taxon>Bacteria</taxon>
        <taxon>Bacillati</taxon>
        <taxon>Actinomycetota</taxon>
        <taxon>Actinomycetes</taxon>
        <taxon>Catenulisporales</taxon>
        <taxon>Catenulisporaceae</taxon>
        <taxon>Catenulispora</taxon>
    </lineage>
</organism>
<dbReference type="HOGENOM" id="CLU_023194_6_0_11"/>
<dbReference type="InterPro" id="IPR055170">
    <property type="entry name" value="GFO_IDH_MocA-like_dom"/>
</dbReference>
<dbReference type="InterPro" id="IPR036291">
    <property type="entry name" value="NAD(P)-bd_dom_sf"/>
</dbReference>
<evidence type="ECO:0000256" key="1">
    <source>
        <dbReference type="ARBA" id="ARBA00023002"/>
    </source>
</evidence>
<dbReference type="OrthoDB" id="9776544at2"/>
<sequence length="378" mass="39327">MGDTVNADDTAKDRSVLRVGVVGVGNISGQYLQAIPRLTNLKVTAIADLDAERAAKAAAEVPGARSVKPDELYAAEDVDLVLNLTIPAAHAEVAQLAIAGGKHVYGEKPLAATTAEARVVLESAERAGVRVGCAPDTVLGTGIQTARAVLDAGDIGVPVAATAFMVTPGHERWHPAPEFYYRPGGGPLLDMGPYYLTALITLLGPVKRVVGMSSTPRPTRVVGSGPRAGTEFGVEVETHVTGVLEHEGGALSTLVMSFEVWAGQLPRIEVYGTGGSLEVPDPNGFDGEVSIFRAEAKEWEQVPESGGYRDASRGYGVSDLARALGEGVPHRANGQLAFHVLDVMESLLAAAKSGESVTVGSTCERPAAVPAAARPEVR</sequence>
<dbReference type="GO" id="GO:0016491">
    <property type="term" value="F:oxidoreductase activity"/>
    <property type="evidence" value="ECO:0007669"/>
    <property type="project" value="UniProtKB-KW"/>
</dbReference>
<dbReference type="Proteomes" id="UP000000851">
    <property type="component" value="Chromosome"/>
</dbReference>
<dbReference type="PANTHER" id="PTHR43818:SF11">
    <property type="entry name" value="BCDNA.GH03377"/>
    <property type="match status" value="1"/>
</dbReference>
<reference evidence="4 5" key="1">
    <citation type="journal article" date="2009" name="Stand. Genomic Sci.">
        <title>Complete genome sequence of Catenulispora acidiphila type strain (ID 139908).</title>
        <authorList>
            <person name="Copeland A."/>
            <person name="Lapidus A."/>
            <person name="Glavina Del Rio T."/>
            <person name="Nolan M."/>
            <person name="Lucas S."/>
            <person name="Chen F."/>
            <person name="Tice H."/>
            <person name="Cheng J.F."/>
            <person name="Bruce D."/>
            <person name="Goodwin L."/>
            <person name="Pitluck S."/>
            <person name="Mikhailova N."/>
            <person name="Pati A."/>
            <person name="Ivanova N."/>
            <person name="Mavromatis K."/>
            <person name="Chen A."/>
            <person name="Palaniappan K."/>
            <person name="Chain P."/>
            <person name="Land M."/>
            <person name="Hauser L."/>
            <person name="Chang Y.J."/>
            <person name="Jeffries C.D."/>
            <person name="Chertkov O."/>
            <person name="Brettin T."/>
            <person name="Detter J.C."/>
            <person name="Han C."/>
            <person name="Ali Z."/>
            <person name="Tindall B.J."/>
            <person name="Goker M."/>
            <person name="Bristow J."/>
            <person name="Eisen J.A."/>
            <person name="Markowitz V."/>
            <person name="Hugenholtz P."/>
            <person name="Kyrpides N.C."/>
            <person name="Klenk H.P."/>
        </authorList>
    </citation>
    <scope>NUCLEOTIDE SEQUENCE [LARGE SCALE GENOMIC DNA]</scope>
    <source>
        <strain evidence="5">DSM 44928 / JCM 14897 / NBRC 102108 / NRRL B-24433 / ID139908</strain>
    </source>
</reference>
<dbReference type="KEGG" id="cai:Caci_1601"/>
<proteinExistence type="predicted"/>
<dbReference type="Gene3D" id="3.30.360.10">
    <property type="entry name" value="Dihydrodipicolinate Reductase, domain 2"/>
    <property type="match status" value="1"/>
</dbReference>
<dbReference type="eggNOG" id="COG0673">
    <property type="taxonomic scope" value="Bacteria"/>
</dbReference>
<dbReference type="AlphaFoldDB" id="C7QBE5"/>
<dbReference type="STRING" id="479433.Caci_1601"/>
<dbReference type="SUPFAM" id="SSF51735">
    <property type="entry name" value="NAD(P)-binding Rossmann-fold domains"/>
    <property type="match status" value="1"/>
</dbReference>
<dbReference type="GO" id="GO:0000166">
    <property type="term" value="F:nucleotide binding"/>
    <property type="evidence" value="ECO:0007669"/>
    <property type="project" value="InterPro"/>
</dbReference>
<dbReference type="RefSeq" id="WP_012785816.1">
    <property type="nucleotide sequence ID" value="NC_013131.1"/>
</dbReference>
<evidence type="ECO:0000259" key="2">
    <source>
        <dbReference type="Pfam" id="PF01408"/>
    </source>
</evidence>
<dbReference type="SUPFAM" id="SSF55347">
    <property type="entry name" value="Glyceraldehyde-3-phosphate dehydrogenase-like, C-terminal domain"/>
    <property type="match status" value="1"/>
</dbReference>
<dbReference type="Pfam" id="PF01408">
    <property type="entry name" value="GFO_IDH_MocA"/>
    <property type="match status" value="1"/>
</dbReference>
<dbReference type="InterPro" id="IPR000683">
    <property type="entry name" value="Gfo/Idh/MocA-like_OxRdtase_N"/>
</dbReference>
<keyword evidence="1" id="KW-0560">Oxidoreductase</keyword>
<feature type="domain" description="Gfo/Idh/MocA-like oxidoreductase N-terminal" evidence="2">
    <location>
        <begin position="17"/>
        <end position="132"/>
    </location>
</feature>
<dbReference type="Pfam" id="PF22725">
    <property type="entry name" value="GFO_IDH_MocA_C3"/>
    <property type="match status" value="1"/>
</dbReference>
<feature type="domain" description="GFO/IDH/MocA-like oxidoreductase" evidence="3">
    <location>
        <begin position="143"/>
        <end position="278"/>
    </location>
</feature>
<keyword evidence="5" id="KW-1185">Reference proteome</keyword>
<name>C7QBE5_CATAD</name>
<dbReference type="InterPro" id="IPR050463">
    <property type="entry name" value="Gfo/Idh/MocA_oxidrdct_glycsds"/>
</dbReference>
<dbReference type="EMBL" id="CP001700">
    <property type="protein sequence ID" value="ACU70522.1"/>
    <property type="molecule type" value="Genomic_DNA"/>
</dbReference>
<evidence type="ECO:0000313" key="4">
    <source>
        <dbReference type="EMBL" id="ACU70522.1"/>
    </source>
</evidence>
<dbReference type="Gene3D" id="3.40.50.720">
    <property type="entry name" value="NAD(P)-binding Rossmann-like Domain"/>
    <property type="match status" value="1"/>
</dbReference>